<evidence type="ECO:0000313" key="7">
    <source>
        <dbReference type="Proteomes" id="UP000264719"/>
    </source>
</evidence>
<dbReference type="Gene3D" id="3.40.190.10">
    <property type="entry name" value="Periplasmic binding protein-like II"/>
    <property type="match status" value="2"/>
</dbReference>
<dbReference type="GO" id="GO:0003677">
    <property type="term" value="F:DNA binding"/>
    <property type="evidence" value="ECO:0007669"/>
    <property type="project" value="UniProtKB-KW"/>
</dbReference>
<proteinExistence type="inferred from homology"/>
<dbReference type="Pfam" id="PF03466">
    <property type="entry name" value="LysR_substrate"/>
    <property type="match status" value="1"/>
</dbReference>
<dbReference type="InterPro" id="IPR036388">
    <property type="entry name" value="WH-like_DNA-bd_sf"/>
</dbReference>
<feature type="domain" description="HTH lysR-type" evidence="5">
    <location>
        <begin position="7"/>
        <end position="64"/>
    </location>
</feature>
<comment type="caution">
    <text evidence="6">The sequence shown here is derived from an EMBL/GenBank/DDBJ whole genome shotgun (WGS) entry which is preliminary data.</text>
</comment>
<dbReference type="Gene3D" id="1.10.10.10">
    <property type="entry name" value="Winged helix-like DNA-binding domain superfamily/Winged helix DNA-binding domain"/>
    <property type="match status" value="1"/>
</dbReference>
<reference evidence="6 7" key="1">
    <citation type="journal article" date="2018" name="Nat. Biotechnol.">
        <title>A standardized bacterial taxonomy based on genome phylogeny substantially revises the tree of life.</title>
        <authorList>
            <person name="Parks D.H."/>
            <person name="Chuvochina M."/>
            <person name="Waite D.W."/>
            <person name="Rinke C."/>
            <person name="Skarshewski A."/>
            <person name="Chaumeil P.A."/>
            <person name="Hugenholtz P."/>
        </authorList>
    </citation>
    <scope>NUCLEOTIDE SEQUENCE [LARGE SCALE GENOMIC DNA]</scope>
    <source>
        <strain evidence="6">UBA9169</strain>
    </source>
</reference>
<dbReference type="PANTHER" id="PTHR30419">
    <property type="entry name" value="HTH-TYPE TRANSCRIPTIONAL REGULATOR YBHD"/>
    <property type="match status" value="1"/>
</dbReference>
<evidence type="ECO:0000256" key="3">
    <source>
        <dbReference type="ARBA" id="ARBA00023125"/>
    </source>
</evidence>
<dbReference type="PROSITE" id="PS50931">
    <property type="entry name" value="HTH_LYSR"/>
    <property type="match status" value="1"/>
</dbReference>
<evidence type="ECO:0000313" key="6">
    <source>
        <dbReference type="EMBL" id="HAR51125.1"/>
    </source>
</evidence>
<evidence type="ECO:0000259" key="5">
    <source>
        <dbReference type="PROSITE" id="PS50931"/>
    </source>
</evidence>
<dbReference type="CDD" id="cd05466">
    <property type="entry name" value="PBP2_LTTR_substrate"/>
    <property type="match status" value="1"/>
</dbReference>
<dbReference type="InterPro" id="IPR036390">
    <property type="entry name" value="WH_DNA-bd_sf"/>
</dbReference>
<evidence type="ECO:0000256" key="2">
    <source>
        <dbReference type="ARBA" id="ARBA00023015"/>
    </source>
</evidence>
<dbReference type="InterPro" id="IPR050950">
    <property type="entry name" value="HTH-type_LysR_regulators"/>
</dbReference>
<dbReference type="Proteomes" id="UP000264719">
    <property type="component" value="Unassembled WGS sequence"/>
</dbReference>
<dbReference type="AlphaFoldDB" id="A0A348W9B3"/>
<dbReference type="GO" id="GO:0003700">
    <property type="term" value="F:DNA-binding transcription factor activity"/>
    <property type="evidence" value="ECO:0007669"/>
    <property type="project" value="InterPro"/>
</dbReference>
<sequence>MPARKDLSLKSLEMFEISARHPSLQSAADAAGLSVSTMSHHLHVLENHLGVPLFDHSRRPMVLTATGQSFLRNIEPALIALRAATAEAASGEPATARHLRLGSIEDFDSDIIPGLAVHLSRRMPQCDFTYHSDASRAIVEMLRKRELDIGLVATPQDRPEGLSCHPVLRDPFVMVMPAQSTLAPEDLVRGETDLPFLRFTTGQIIAQQIEAQLKRMKYTLPNRFECGNNQTLMAMVSVSAGWTITTPLLFARARQFHSHLKMQPFPGRAFARELSLISTPDCANSVRGIIEGKLRQMLADHAILPVLEKAPWLADSFRLLGGITDPAEVDESEESET</sequence>
<keyword evidence="2" id="KW-0805">Transcription regulation</keyword>
<evidence type="ECO:0000256" key="4">
    <source>
        <dbReference type="ARBA" id="ARBA00023163"/>
    </source>
</evidence>
<accession>A0A348W9B3</accession>
<dbReference type="InterPro" id="IPR005119">
    <property type="entry name" value="LysR_subst-bd"/>
</dbReference>
<dbReference type="GO" id="GO:0005829">
    <property type="term" value="C:cytosol"/>
    <property type="evidence" value="ECO:0007669"/>
    <property type="project" value="TreeGrafter"/>
</dbReference>
<keyword evidence="4" id="KW-0804">Transcription</keyword>
<dbReference type="RefSeq" id="WP_339856709.1">
    <property type="nucleotide sequence ID" value="NZ_CAXAXR010000050.1"/>
</dbReference>
<dbReference type="InterPro" id="IPR000847">
    <property type="entry name" value="LysR_HTH_N"/>
</dbReference>
<dbReference type="SUPFAM" id="SSF46785">
    <property type="entry name" value="Winged helix' DNA-binding domain"/>
    <property type="match status" value="1"/>
</dbReference>
<dbReference type="Pfam" id="PF00126">
    <property type="entry name" value="HTH_1"/>
    <property type="match status" value="1"/>
</dbReference>
<comment type="similarity">
    <text evidence="1">Belongs to the LysR transcriptional regulatory family.</text>
</comment>
<dbReference type="EMBL" id="DMVW01000045">
    <property type="protein sequence ID" value="HAR51125.1"/>
    <property type="molecule type" value="Genomic_DNA"/>
</dbReference>
<keyword evidence="3" id="KW-0238">DNA-binding</keyword>
<gene>
    <name evidence="6" type="ORF">DCS45_04495</name>
</gene>
<dbReference type="SUPFAM" id="SSF53850">
    <property type="entry name" value="Periplasmic binding protein-like II"/>
    <property type="match status" value="1"/>
</dbReference>
<name>A0A348W9B3_9RHOB</name>
<evidence type="ECO:0000256" key="1">
    <source>
        <dbReference type="ARBA" id="ARBA00009437"/>
    </source>
</evidence>
<organism evidence="6 7">
    <name type="scientific">Roseovarius nubinhibens</name>
    <dbReference type="NCBI Taxonomy" id="314263"/>
    <lineage>
        <taxon>Bacteria</taxon>
        <taxon>Pseudomonadati</taxon>
        <taxon>Pseudomonadota</taxon>
        <taxon>Alphaproteobacteria</taxon>
        <taxon>Rhodobacterales</taxon>
        <taxon>Roseobacteraceae</taxon>
        <taxon>Roseovarius</taxon>
    </lineage>
</organism>
<protein>
    <submittedName>
        <fullName evidence="6">LysR family transcriptional regulator</fullName>
    </submittedName>
</protein>